<evidence type="ECO:0000256" key="6">
    <source>
        <dbReference type="RuleBase" id="RU000682"/>
    </source>
</evidence>
<evidence type="ECO:0000256" key="2">
    <source>
        <dbReference type="ARBA" id="ARBA00023125"/>
    </source>
</evidence>
<feature type="compositionally biased region" description="Polar residues" evidence="7">
    <location>
        <begin position="148"/>
        <end position="166"/>
    </location>
</feature>
<feature type="signal peptide" evidence="8">
    <location>
        <begin position="1"/>
        <end position="23"/>
    </location>
</feature>
<feature type="domain" description="Homeobox" evidence="9">
    <location>
        <begin position="95"/>
        <end position="155"/>
    </location>
</feature>
<organism evidence="10 11">
    <name type="scientific">Odobenus rosmarus divergens</name>
    <name type="common">Pacific walrus</name>
    <dbReference type="NCBI Taxonomy" id="9708"/>
    <lineage>
        <taxon>Eukaryota</taxon>
        <taxon>Metazoa</taxon>
        <taxon>Chordata</taxon>
        <taxon>Craniata</taxon>
        <taxon>Vertebrata</taxon>
        <taxon>Euteleostomi</taxon>
        <taxon>Mammalia</taxon>
        <taxon>Eutheria</taxon>
        <taxon>Laurasiatheria</taxon>
        <taxon>Carnivora</taxon>
        <taxon>Caniformia</taxon>
        <taxon>Pinnipedia</taxon>
        <taxon>Odobenidae</taxon>
        <taxon>Odobenus</taxon>
    </lineage>
</organism>
<keyword evidence="2 5" id="KW-0238">DNA-binding</keyword>
<protein>
    <submittedName>
        <fullName evidence="11">Uncharacterized protein LOC101365332</fullName>
    </submittedName>
</protein>
<feature type="DNA-binding region" description="Homeobox" evidence="5">
    <location>
        <begin position="97"/>
        <end position="156"/>
    </location>
</feature>
<dbReference type="PROSITE" id="PS50071">
    <property type="entry name" value="HOMEOBOX_2"/>
    <property type="match status" value="1"/>
</dbReference>
<dbReference type="Proteomes" id="UP000245340">
    <property type="component" value="Unplaced"/>
</dbReference>
<evidence type="ECO:0000256" key="8">
    <source>
        <dbReference type="SAM" id="SignalP"/>
    </source>
</evidence>
<gene>
    <name evidence="11" type="primary">LOC101365332</name>
</gene>
<dbReference type="GO" id="GO:0000981">
    <property type="term" value="F:DNA-binding transcription factor activity, RNA polymerase II-specific"/>
    <property type="evidence" value="ECO:0007669"/>
    <property type="project" value="TreeGrafter"/>
</dbReference>
<evidence type="ECO:0000259" key="9">
    <source>
        <dbReference type="PROSITE" id="PS50071"/>
    </source>
</evidence>
<evidence type="ECO:0000313" key="11">
    <source>
        <dbReference type="RefSeq" id="XP_004410411.1"/>
    </source>
</evidence>
<dbReference type="PANTHER" id="PTHR46123">
    <property type="entry name" value="MIX-TYPE HOMEOBOX GENE 1-RELATED"/>
    <property type="match status" value="1"/>
</dbReference>
<dbReference type="GO" id="GO:0005634">
    <property type="term" value="C:nucleus"/>
    <property type="evidence" value="ECO:0007669"/>
    <property type="project" value="UniProtKB-SubCell"/>
</dbReference>
<dbReference type="RefSeq" id="XP_004410411.1">
    <property type="nucleotide sequence ID" value="XM_004410354.1"/>
</dbReference>
<reference evidence="11" key="1">
    <citation type="submission" date="2025-08" db="UniProtKB">
        <authorList>
            <consortium name="RefSeq"/>
        </authorList>
    </citation>
    <scope>IDENTIFICATION</scope>
</reference>
<dbReference type="AlphaFoldDB" id="A0A9B0H4Y0"/>
<feature type="chain" id="PRO_5038712365" evidence="8">
    <location>
        <begin position="24"/>
        <end position="360"/>
    </location>
</feature>
<keyword evidence="10" id="KW-1185">Reference proteome</keyword>
<proteinExistence type="predicted"/>
<keyword evidence="3 5" id="KW-0371">Homeobox</keyword>
<dbReference type="SMART" id="SM00389">
    <property type="entry name" value="HOX"/>
    <property type="match status" value="1"/>
</dbReference>
<evidence type="ECO:0000256" key="1">
    <source>
        <dbReference type="ARBA" id="ARBA00004123"/>
    </source>
</evidence>
<dbReference type="InterPro" id="IPR051306">
    <property type="entry name" value="Homeobox_regulator"/>
</dbReference>
<evidence type="ECO:0000256" key="4">
    <source>
        <dbReference type="ARBA" id="ARBA00023242"/>
    </source>
</evidence>
<dbReference type="CDD" id="cd00086">
    <property type="entry name" value="homeodomain"/>
    <property type="match status" value="1"/>
</dbReference>
<keyword evidence="4 5" id="KW-0539">Nucleus</keyword>
<dbReference type="InterPro" id="IPR009057">
    <property type="entry name" value="Homeodomain-like_sf"/>
</dbReference>
<name>A0A9B0H4Y0_ODORO</name>
<dbReference type="Gene3D" id="1.10.10.60">
    <property type="entry name" value="Homeodomain-like"/>
    <property type="match status" value="1"/>
</dbReference>
<evidence type="ECO:0000256" key="7">
    <source>
        <dbReference type="SAM" id="MobiDB-lite"/>
    </source>
</evidence>
<dbReference type="InterPro" id="IPR001356">
    <property type="entry name" value="HD"/>
</dbReference>
<dbReference type="Pfam" id="PF00046">
    <property type="entry name" value="Homeodomain"/>
    <property type="match status" value="1"/>
</dbReference>
<comment type="subcellular location">
    <subcellularLocation>
        <location evidence="1 5 6">Nucleus</location>
    </subcellularLocation>
</comment>
<evidence type="ECO:0000256" key="3">
    <source>
        <dbReference type="ARBA" id="ARBA00023155"/>
    </source>
</evidence>
<evidence type="ECO:0000256" key="5">
    <source>
        <dbReference type="PROSITE-ProRule" id="PRU00108"/>
    </source>
</evidence>
<evidence type="ECO:0000313" key="10">
    <source>
        <dbReference type="Proteomes" id="UP000245340"/>
    </source>
</evidence>
<keyword evidence="8" id="KW-0732">Signal</keyword>
<dbReference type="PANTHER" id="PTHR46123:SF4">
    <property type="entry name" value="MIX-TYPE HOMEOBOX GENE 1-RELATED"/>
    <property type="match status" value="1"/>
</dbReference>
<sequence>MTAHFLLQGSLHICLYAAPGGSGADGGRPQGHLQKEKKLKVPMRVKIFFRPQKERESNRNAGVVDKELLDAKLSPRPIRDVPIEESALGGKGSKPLSQRRRLVLKPTQQGALHALFQWNPYPGIATRERLAQELDIPESRIQVWFQNQRTRQLRQSQPGSAKSQGEGSPHGQEQPPAWTQGNSPAFKTGPFLIFSLTQERVCMCLPCVWQEGLTEEPIATGSSRLSVPRDGHCACTTCWAGALFLGKKGFESSCPETVGRTESSSGVTSELRSKHWIVWQQEHPTAGLSAALNPQHQPSAETSGFLEELFSAAEIEEDTHPILSGRLTQKDALGPLEAPLSEEEFHALLAMLHDSTWPHA</sequence>
<dbReference type="GO" id="GO:0000977">
    <property type="term" value="F:RNA polymerase II transcription regulatory region sequence-specific DNA binding"/>
    <property type="evidence" value="ECO:0007669"/>
    <property type="project" value="TreeGrafter"/>
</dbReference>
<dbReference type="SUPFAM" id="SSF46689">
    <property type="entry name" value="Homeodomain-like"/>
    <property type="match status" value="1"/>
</dbReference>
<accession>A0A9B0H4Y0</accession>
<feature type="region of interest" description="Disordered" evidence="7">
    <location>
        <begin position="148"/>
        <end position="182"/>
    </location>
</feature>